<gene>
    <name evidence="8 12" type="primary">aroE</name>
    <name evidence="12" type="ORF">M0L44_09065</name>
</gene>
<sequence>MTVPTDLYAVIGHPVAHSRSPAIHAAFAAATGQALRYERVQAPLDGFAQTLADFAEQGGRGCNVTVPFKFEAFEAAAERSERAELAGAVNTLKRDGDRWLADNTDGVGLVRDIVTNAGVPLAGQRVLLIGAGGAGAGVLGPLLTEGPVQLVLANRSLDKAQALTAGHAALARRHGVDLLASGLEAPGTGFDVVLNATASSLGGGEIPVPATVLRPGALALDLMYGPAARPFLAWAARHGAIGRDGLGMLVEQAAESFAWWRGVRPPTAGVLATLRAEVDATQGH</sequence>
<dbReference type="InterPro" id="IPR046346">
    <property type="entry name" value="Aminoacid_DH-like_N_sf"/>
</dbReference>
<comment type="similarity">
    <text evidence="8">Belongs to the shikimate dehydrogenase family.</text>
</comment>
<dbReference type="PANTHER" id="PTHR21089">
    <property type="entry name" value="SHIKIMATE DEHYDROGENASE"/>
    <property type="match status" value="1"/>
</dbReference>
<feature type="active site" description="Proton acceptor" evidence="8">
    <location>
        <position position="69"/>
    </location>
</feature>
<evidence type="ECO:0000313" key="12">
    <source>
        <dbReference type="EMBL" id="MCO5976858.1"/>
    </source>
</evidence>
<dbReference type="Gene3D" id="3.40.50.720">
    <property type="entry name" value="NAD(P)-binding Rossmann-like Domain"/>
    <property type="match status" value="1"/>
</dbReference>
<feature type="binding site" evidence="8">
    <location>
        <position position="65"/>
    </location>
    <ligand>
        <name>shikimate</name>
        <dbReference type="ChEBI" id="CHEBI:36208"/>
    </ligand>
</feature>
<feature type="binding site" evidence="8">
    <location>
        <position position="105"/>
    </location>
    <ligand>
        <name>shikimate</name>
        <dbReference type="ChEBI" id="CHEBI:36208"/>
    </ligand>
</feature>
<dbReference type="RefSeq" id="WP_252769360.1">
    <property type="nucleotide sequence ID" value="NZ_JAMXMC010000005.1"/>
</dbReference>
<evidence type="ECO:0000256" key="6">
    <source>
        <dbReference type="ARBA" id="ARBA00023141"/>
    </source>
</evidence>
<dbReference type="InterPro" id="IPR011342">
    <property type="entry name" value="Shikimate_DH"/>
</dbReference>
<keyword evidence="6 8" id="KW-0057">Aromatic amino acid biosynthesis</keyword>
<dbReference type="SUPFAM" id="SSF51735">
    <property type="entry name" value="NAD(P)-binding Rossmann-fold domains"/>
    <property type="match status" value="1"/>
</dbReference>
<feature type="binding site" evidence="8">
    <location>
        <position position="252"/>
    </location>
    <ligand>
        <name>shikimate</name>
        <dbReference type="ChEBI" id="CHEBI:36208"/>
    </ligand>
</feature>
<dbReference type="Pfam" id="PF18317">
    <property type="entry name" value="SDH_C"/>
    <property type="match status" value="1"/>
</dbReference>
<feature type="binding site" evidence="8">
    <location>
        <position position="81"/>
    </location>
    <ligand>
        <name>NADP(+)</name>
        <dbReference type="ChEBI" id="CHEBI:58349"/>
    </ligand>
</feature>
<keyword evidence="3 8" id="KW-0028">Amino-acid biosynthesis</keyword>
<evidence type="ECO:0000256" key="5">
    <source>
        <dbReference type="ARBA" id="ARBA00023002"/>
    </source>
</evidence>
<evidence type="ECO:0000256" key="4">
    <source>
        <dbReference type="ARBA" id="ARBA00022857"/>
    </source>
</evidence>
<dbReference type="CDD" id="cd01065">
    <property type="entry name" value="NAD_bind_Shikimate_DH"/>
    <property type="match status" value="1"/>
</dbReference>
<dbReference type="InterPro" id="IPR022893">
    <property type="entry name" value="Shikimate_DH_fam"/>
</dbReference>
<comment type="subunit">
    <text evidence="8">Homodimer.</text>
</comment>
<dbReference type="Pfam" id="PF08501">
    <property type="entry name" value="Shikimate_dh_N"/>
    <property type="match status" value="1"/>
</dbReference>
<evidence type="ECO:0000256" key="2">
    <source>
        <dbReference type="ARBA" id="ARBA00012962"/>
    </source>
</evidence>
<dbReference type="InterPro" id="IPR041121">
    <property type="entry name" value="SDH_C"/>
</dbReference>
<feature type="binding site" evidence="8">
    <location>
        <position position="224"/>
    </location>
    <ligand>
        <name>shikimate</name>
        <dbReference type="ChEBI" id="CHEBI:36208"/>
    </ligand>
</feature>
<dbReference type="Gene3D" id="3.40.50.10860">
    <property type="entry name" value="Leucine Dehydrogenase, chain A, domain 1"/>
    <property type="match status" value="1"/>
</dbReference>
<proteinExistence type="inferred from homology"/>
<evidence type="ECO:0000256" key="8">
    <source>
        <dbReference type="HAMAP-Rule" id="MF_00222"/>
    </source>
</evidence>
<evidence type="ECO:0000259" key="10">
    <source>
        <dbReference type="Pfam" id="PF08501"/>
    </source>
</evidence>
<dbReference type="HAMAP" id="MF_00222">
    <property type="entry name" value="Shikimate_DH_AroE"/>
    <property type="match status" value="1"/>
</dbReference>
<dbReference type="Pfam" id="PF01488">
    <property type="entry name" value="Shikimate_DH"/>
    <property type="match status" value="1"/>
</dbReference>
<reference evidence="12 13" key="1">
    <citation type="submission" date="2022-06" db="EMBL/GenBank/DDBJ databases">
        <title>Ideonella sp. NS12-5 Genome sequencing and assembly.</title>
        <authorList>
            <person name="Jung Y."/>
        </authorList>
    </citation>
    <scope>NUCLEOTIDE SEQUENCE [LARGE SCALE GENOMIC DNA]</scope>
    <source>
        <strain evidence="12 13">NS12-5</strain>
    </source>
</reference>
<evidence type="ECO:0000256" key="3">
    <source>
        <dbReference type="ARBA" id="ARBA00022605"/>
    </source>
</evidence>
<name>A0ABT1BL70_9BURK</name>
<dbReference type="EC" id="1.1.1.25" evidence="2 8"/>
<feature type="domain" description="Quinate/shikimate 5-dehydrogenase/glutamyl-tRNA reductase" evidence="9">
    <location>
        <begin position="120"/>
        <end position="200"/>
    </location>
</feature>
<dbReference type="Proteomes" id="UP001204851">
    <property type="component" value="Unassembled WGS sequence"/>
</dbReference>
<dbReference type="InterPro" id="IPR013708">
    <property type="entry name" value="Shikimate_DH-bd_N"/>
</dbReference>
<comment type="function">
    <text evidence="8">Involved in the biosynthesis of the chorismate, which leads to the biosynthesis of aromatic amino acids. Catalyzes the reversible NADPH linked reduction of 3-dehydroshikimate (DHSA) to yield shikimate (SA).</text>
</comment>
<dbReference type="InterPro" id="IPR006151">
    <property type="entry name" value="Shikm_DH/Glu-tRNA_Rdtase"/>
</dbReference>
<evidence type="ECO:0000256" key="7">
    <source>
        <dbReference type="ARBA" id="ARBA00049442"/>
    </source>
</evidence>
<evidence type="ECO:0000259" key="9">
    <source>
        <dbReference type="Pfam" id="PF01488"/>
    </source>
</evidence>
<evidence type="ECO:0000259" key="11">
    <source>
        <dbReference type="Pfam" id="PF18317"/>
    </source>
</evidence>
<feature type="binding site" evidence="8">
    <location>
        <position position="90"/>
    </location>
    <ligand>
        <name>shikimate</name>
        <dbReference type="ChEBI" id="CHEBI:36208"/>
    </ligand>
</feature>
<evidence type="ECO:0000256" key="1">
    <source>
        <dbReference type="ARBA" id="ARBA00004871"/>
    </source>
</evidence>
<organism evidence="12 13">
    <name type="scientific">Ideonella oryzae</name>
    <dbReference type="NCBI Taxonomy" id="2937441"/>
    <lineage>
        <taxon>Bacteria</taxon>
        <taxon>Pseudomonadati</taxon>
        <taxon>Pseudomonadota</taxon>
        <taxon>Betaproteobacteria</taxon>
        <taxon>Burkholderiales</taxon>
        <taxon>Sphaerotilaceae</taxon>
        <taxon>Ideonella</taxon>
    </lineage>
</organism>
<dbReference type="InterPro" id="IPR036291">
    <property type="entry name" value="NAD(P)-bd_dom_sf"/>
</dbReference>
<comment type="pathway">
    <text evidence="1 8">Metabolic intermediate biosynthesis; chorismate biosynthesis; chorismate from D-erythrose 4-phosphate and phosphoenolpyruvate: step 4/7.</text>
</comment>
<feature type="binding site" evidence="8">
    <location>
        <begin position="18"/>
        <end position="20"/>
    </location>
    <ligand>
        <name>shikimate</name>
        <dbReference type="ChEBI" id="CHEBI:36208"/>
    </ligand>
</feature>
<comment type="caution">
    <text evidence="8">Lacks conserved residue(s) required for the propagation of feature annotation.</text>
</comment>
<feature type="binding site" evidence="8">
    <location>
        <position position="222"/>
    </location>
    <ligand>
        <name>NADP(+)</name>
        <dbReference type="ChEBI" id="CHEBI:58349"/>
    </ligand>
</feature>
<dbReference type="PANTHER" id="PTHR21089:SF1">
    <property type="entry name" value="BIFUNCTIONAL 3-DEHYDROQUINATE DEHYDRATASE_SHIKIMATE DEHYDROGENASE, CHLOROPLASTIC"/>
    <property type="match status" value="1"/>
</dbReference>
<feature type="binding site" evidence="8">
    <location>
        <begin position="130"/>
        <end position="134"/>
    </location>
    <ligand>
        <name>NADP(+)</name>
        <dbReference type="ChEBI" id="CHEBI:58349"/>
    </ligand>
</feature>
<dbReference type="NCBIfam" id="TIGR00507">
    <property type="entry name" value="aroE"/>
    <property type="match status" value="1"/>
</dbReference>
<comment type="caution">
    <text evidence="12">The sequence shown here is derived from an EMBL/GenBank/DDBJ whole genome shotgun (WGS) entry which is preliminary data.</text>
</comment>
<comment type="catalytic activity">
    <reaction evidence="7 8">
        <text>shikimate + NADP(+) = 3-dehydroshikimate + NADPH + H(+)</text>
        <dbReference type="Rhea" id="RHEA:17737"/>
        <dbReference type="ChEBI" id="CHEBI:15378"/>
        <dbReference type="ChEBI" id="CHEBI:16630"/>
        <dbReference type="ChEBI" id="CHEBI:36208"/>
        <dbReference type="ChEBI" id="CHEBI:57783"/>
        <dbReference type="ChEBI" id="CHEBI:58349"/>
        <dbReference type="EC" id="1.1.1.25"/>
    </reaction>
</comment>
<keyword evidence="13" id="KW-1185">Reference proteome</keyword>
<evidence type="ECO:0000313" key="13">
    <source>
        <dbReference type="Proteomes" id="UP001204851"/>
    </source>
</evidence>
<dbReference type="NCBIfam" id="NF001310">
    <property type="entry name" value="PRK00258.1-2"/>
    <property type="match status" value="1"/>
</dbReference>
<keyword evidence="5 8" id="KW-0560">Oxidoreductase</keyword>
<protein>
    <recommendedName>
        <fullName evidence="2 8">Shikimate dehydrogenase (NADP(+))</fullName>
        <shortName evidence="8">SDH</shortName>
        <ecNumber evidence="2 8">1.1.1.25</ecNumber>
    </recommendedName>
</protein>
<feature type="domain" description="Shikimate dehydrogenase substrate binding N-terminal" evidence="10">
    <location>
        <begin position="10"/>
        <end position="92"/>
    </location>
</feature>
<feature type="binding site" evidence="8">
    <location>
        <position position="245"/>
    </location>
    <ligand>
        <name>NADP(+)</name>
        <dbReference type="ChEBI" id="CHEBI:58349"/>
    </ligand>
</feature>
<accession>A0ABT1BL70</accession>
<dbReference type="SUPFAM" id="SSF53223">
    <property type="entry name" value="Aminoacid dehydrogenase-like, N-terminal domain"/>
    <property type="match status" value="1"/>
</dbReference>
<feature type="domain" description="SDH C-terminal" evidence="11">
    <location>
        <begin position="245"/>
        <end position="275"/>
    </location>
</feature>
<dbReference type="GO" id="GO:0004764">
    <property type="term" value="F:shikimate 3-dehydrogenase (NADP+) activity"/>
    <property type="evidence" value="ECO:0007669"/>
    <property type="project" value="UniProtKB-EC"/>
</dbReference>
<keyword evidence="4 8" id="KW-0521">NADP</keyword>
<dbReference type="EMBL" id="JAMXMC010000005">
    <property type="protein sequence ID" value="MCO5976858.1"/>
    <property type="molecule type" value="Genomic_DNA"/>
</dbReference>